<evidence type="ECO:0000313" key="3">
    <source>
        <dbReference type="Proteomes" id="UP000824998"/>
    </source>
</evidence>
<feature type="compositionally biased region" description="Polar residues" evidence="1">
    <location>
        <begin position="110"/>
        <end position="119"/>
    </location>
</feature>
<keyword evidence="3" id="KW-1185">Reference proteome</keyword>
<gene>
    <name evidence="2" type="ORF">BJ875DRAFT_105229</name>
</gene>
<feature type="compositionally biased region" description="Polar residues" evidence="1">
    <location>
        <begin position="68"/>
        <end position="97"/>
    </location>
</feature>
<evidence type="ECO:0000256" key="1">
    <source>
        <dbReference type="SAM" id="MobiDB-lite"/>
    </source>
</evidence>
<feature type="compositionally biased region" description="Polar residues" evidence="1">
    <location>
        <begin position="18"/>
        <end position="28"/>
    </location>
</feature>
<feature type="region of interest" description="Disordered" evidence="1">
    <location>
        <begin position="1"/>
        <end position="98"/>
    </location>
</feature>
<dbReference type="Proteomes" id="UP000824998">
    <property type="component" value="Unassembled WGS sequence"/>
</dbReference>
<organism evidence="2 3">
    <name type="scientific">Amylocarpus encephaloides</name>
    <dbReference type="NCBI Taxonomy" id="45428"/>
    <lineage>
        <taxon>Eukaryota</taxon>
        <taxon>Fungi</taxon>
        <taxon>Dikarya</taxon>
        <taxon>Ascomycota</taxon>
        <taxon>Pezizomycotina</taxon>
        <taxon>Leotiomycetes</taxon>
        <taxon>Helotiales</taxon>
        <taxon>Helotiales incertae sedis</taxon>
        <taxon>Amylocarpus</taxon>
    </lineage>
</organism>
<name>A0A9P7YDE7_9HELO</name>
<dbReference type="EMBL" id="MU251579">
    <property type="protein sequence ID" value="KAG9231833.1"/>
    <property type="molecule type" value="Genomic_DNA"/>
</dbReference>
<dbReference type="AlphaFoldDB" id="A0A9P7YDE7"/>
<evidence type="ECO:0000313" key="2">
    <source>
        <dbReference type="EMBL" id="KAG9231833.1"/>
    </source>
</evidence>
<protein>
    <submittedName>
        <fullName evidence="2">Uncharacterized protein</fullName>
    </submittedName>
</protein>
<dbReference type="OrthoDB" id="5380416at2759"/>
<sequence>MPTNGKPGANSRFELSFTPINFSLTDGTNIPPPPLSPVEEQPPPTPPKPQLRANTSAAANGSMPPPSSTGVNGFANSHSRMNSTDIPPLSPASSKRPSSIRRFVSRMSLNQSYTDGNDGSQEDLHGIARPPSQASVMTTDRPGLKPRRTSSWFKRFSSAPAAPMQNHQVPQSPGIERKPVQKAVPPPTLPEKYTLKSKIPEADEGMGEDMFKNIR</sequence>
<feature type="compositionally biased region" description="Pro residues" evidence="1">
    <location>
        <begin position="30"/>
        <end position="49"/>
    </location>
</feature>
<comment type="caution">
    <text evidence="2">The sequence shown here is derived from an EMBL/GenBank/DDBJ whole genome shotgun (WGS) entry which is preliminary data.</text>
</comment>
<proteinExistence type="predicted"/>
<reference evidence="2" key="1">
    <citation type="journal article" date="2021" name="IMA Fungus">
        <title>Genomic characterization of three marine fungi, including Emericellopsis atlantica sp. nov. with signatures of a generalist lifestyle and marine biomass degradation.</title>
        <authorList>
            <person name="Hagestad O.C."/>
            <person name="Hou L."/>
            <person name="Andersen J.H."/>
            <person name="Hansen E.H."/>
            <person name="Altermark B."/>
            <person name="Li C."/>
            <person name="Kuhnert E."/>
            <person name="Cox R.J."/>
            <person name="Crous P.W."/>
            <person name="Spatafora J.W."/>
            <person name="Lail K."/>
            <person name="Amirebrahimi M."/>
            <person name="Lipzen A."/>
            <person name="Pangilinan J."/>
            <person name="Andreopoulos W."/>
            <person name="Hayes R.D."/>
            <person name="Ng V."/>
            <person name="Grigoriev I.V."/>
            <person name="Jackson S.A."/>
            <person name="Sutton T.D.S."/>
            <person name="Dobson A.D.W."/>
            <person name="Rama T."/>
        </authorList>
    </citation>
    <scope>NUCLEOTIDE SEQUENCE</scope>
    <source>
        <strain evidence="2">TRa018bII</strain>
    </source>
</reference>
<accession>A0A9P7YDE7</accession>
<feature type="region of interest" description="Disordered" evidence="1">
    <location>
        <begin position="110"/>
        <end position="215"/>
    </location>
</feature>